<dbReference type="SUPFAM" id="SSF53062">
    <property type="entry name" value="PTS system fructose IIA component-like"/>
    <property type="match status" value="1"/>
</dbReference>
<dbReference type="InterPro" id="IPR039643">
    <property type="entry name" value="DhaM"/>
</dbReference>
<evidence type="ECO:0000256" key="4">
    <source>
        <dbReference type="ARBA" id="ARBA00022679"/>
    </source>
</evidence>
<gene>
    <name evidence="7" type="primary">dhaM</name>
    <name evidence="7" type="ORF">BBEV_0423</name>
</gene>
<evidence type="ECO:0000256" key="2">
    <source>
        <dbReference type="ARBA" id="ARBA00002788"/>
    </source>
</evidence>
<comment type="subunit">
    <text evidence="5">Homodimer. The dihydroxyacetone kinase complex is composed of a homodimer of DhaM, a homodimer of DhaK and the subunit DhaL.</text>
</comment>
<dbReference type="STRING" id="632773.BBEV_0423"/>
<dbReference type="EMBL" id="CP012502">
    <property type="protein sequence ID" value="AOM81817.1"/>
    <property type="molecule type" value="Genomic_DNA"/>
</dbReference>
<comment type="function">
    <text evidence="2">Component of the dihydroxyacetone kinase complex, which is responsible for the phosphoenolpyruvate (PEP)-dependent phosphorylation of dihydroxyacetone. DhaM serves as the phosphoryl donor. Is phosphorylated by phosphoenolpyruvate in an EI- and HPr-dependent reaction, and a phosphorelay system on histidine residues finally leads to phosphoryl transfer to DhaL and dihydroxyacetone.</text>
</comment>
<dbReference type="AlphaFoldDB" id="A0A1D7QS26"/>
<dbReference type="GO" id="GO:0016020">
    <property type="term" value="C:membrane"/>
    <property type="evidence" value="ECO:0007669"/>
    <property type="project" value="InterPro"/>
</dbReference>
<dbReference type="InterPro" id="IPR012844">
    <property type="entry name" value="DhaM_N"/>
</dbReference>
<dbReference type="GO" id="GO:0019563">
    <property type="term" value="P:glycerol catabolic process"/>
    <property type="evidence" value="ECO:0007669"/>
    <property type="project" value="InterPro"/>
</dbReference>
<proteinExistence type="predicted"/>
<dbReference type="InterPro" id="IPR004701">
    <property type="entry name" value="PTS_EIIA_man-typ"/>
</dbReference>
<evidence type="ECO:0000256" key="1">
    <source>
        <dbReference type="ARBA" id="ARBA00001113"/>
    </source>
</evidence>
<name>A0A1D7QS26_9BACI</name>
<reference evidence="7 8" key="1">
    <citation type="submission" date="2015-08" db="EMBL/GenBank/DDBJ databases">
        <title>The complete genome sequence of Bacillus beveridgei MLTeJB.</title>
        <authorList>
            <person name="Hanson T.E."/>
            <person name="Mesa C."/>
            <person name="Basesman S.M."/>
            <person name="Oremland R.S."/>
        </authorList>
    </citation>
    <scope>NUCLEOTIDE SEQUENCE [LARGE SCALE GENOMIC DNA]</scope>
    <source>
        <strain evidence="7 8">MLTeJB</strain>
    </source>
</reference>
<accession>A0A1D7QS26</accession>
<dbReference type="PANTHER" id="PTHR38594:SF1">
    <property type="entry name" value="PEP-DEPENDENT DIHYDROXYACETONE KINASE, PHOSPHORYL DONOR SUBUNIT DHAM"/>
    <property type="match status" value="1"/>
</dbReference>
<evidence type="ECO:0000313" key="8">
    <source>
        <dbReference type="Proteomes" id="UP000094463"/>
    </source>
</evidence>
<sequence length="126" mass="13194">MTKSYGVFIASHSASLAEGVAELLKGSAPDVPITFTGGNDDGELGASFEKIEAALTANSAVEVFAFYDLGSAKMTLEMVMEMAEKPVHLMDAALVEGAYTAAALAQGGASFEAIREQLESLMVKRK</sequence>
<evidence type="ECO:0000256" key="3">
    <source>
        <dbReference type="ARBA" id="ARBA00012095"/>
    </source>
</evidence>
<dbReference type="NCBIfam" id="TIGR02364">
    <property type="entry name" value="dha_pts"/>
    <property type="match status" value="1"/>
</dbReference>
<dbReference type="GO" id="GO:0047324">
    <property type="term" value="F:phosphoenolpyruvate-glycerone phosphotransferase activity"/>
    <property type="evidence" value="ECO:0007669"/>
    <property type="project" value="UniProtKB-EC"/>
</dbReference>
<dbReference type="InterPro" id="IPR036662">
    <property type="entry name" value="PTS_EIIA_man-typ_sf"/>
</dbReference>
<dbReference type="PANTHER" id="PTHR38594">
    <property type="entry name" value="PEP-DEPENDENT DIHYDROXYACETONE KINASE, PHOSPHORYL DONOR SUBUNIT DHAM"/>
    <property type="match status" value="1"/>
</dbReference>
<keyword evidence="4 7" id="KW-0808">Transferase</keyword>
<feature type="domain" description="PTS EIIA type-4" evidence="6">
    <location>
        <begin position="4"/>
        <end position="126"/>
    </location>
</feature>
<keyword evidence="8" id="KW-1185">Reference proteome</keyword>
<dbReference type="KEGG" id="bbev:BBEV_0423"/>
<dbReference type="Gene3D" id="3.40.50.510">
    <property type="entry name" value="Phosphotransferase system, mannose-type IIA component"/>
    <property type="match status" value="1"/>
</dbReference>
<protein>
    <recommendedName>
        <fullName evidence="3">phosphoenolpyruvate--glycerone phosphotransferase</fullName>
        <ecNumber evidence="3">2.7.1.121</ecNumber>
    </recommendedName>
</protein>
<evidence type="ECO:0000256" key="5">
    <source>
        <dbReference type="ARBA" id="ARBA00046577"/>
    </source>
</evidence>
<dbReference type="Proteomes" id="UP000094463">
    <property type="component" value="Chromosome"/>
</dbReference>
<evidence type="ECO:0000313" key="7">
    <source>
        <dbReference type="EMBL" id="AOM81817.1"/>
    </source>
</evidence>
<keyword evidence="7" id="KW-0670">Pyruvate</keyword>
<comment type="catalytic activity">
    <reaction evidence="1">
        <text>dihydroxyacetone + phosphoenolpyruvate = dihydroxyacetone phosphate + pyruvate</text>
        <dbReference type="Rhea" id="RHEA:18381"/>
        <dbReference type="ChEBI" id="CHEBI:15361"/>
        <dbReference type="ChEBI" id="CHEBI:16016"/>
        <dbReference type="ChEBI" id="CHEBI:57642"/>
        <dbReference type="ChEBI" id="CHEBI:58702"/>
        <dbReference type="EC" id="2.7.1.121"/>
    </reaction>
</comment>
<organism evidence="7 8">
    <name type="scientific">Salisediminibacterium beveridgei</name>
    <dbReference type="NCBI Taxonomy" id="632773"/>
    <lineage>
        <taxon>Bacteria</taxon>
        <taxon>Bacillati</taxon>
        <taxon>Bacillota</taxon>
        <taxon>Bacilli</taxon>
        <taxon>Bacillales</taxon>
        <taxon>Bacillaceae</taxon>
        <taxon>Salisediminibacterium</taxon>
    </lineage>
</organism>
<dbReference type="PROSITE" id="PS51096">
    <property type="entry name" value="PTS_EIIA_TYPE_4"/>
    <property type="match status" value="1"/>
</dbReference>
<dbReference type="Pfam" id="PF03610">
    <property type="entry name" value="EIIA-man"/>
    <property type="match status" value="1"/>
</dbReference>
<evidence type="ECO:0000259" key="6">
    <source>
        <dbReference type="PROSITE" id="PS51096"/>
    </source>
</evidence>
<dbReference type="OrthoDB" id="7065393at2"/>
<dbReference type="EC" id="2.7.1.121" evidence="3"/>
<dbReference type="GO" id="GO:0009401">
    <property type="term" value="P:phosphoenolpyruvate-dependent sugar phosphotransferase system"/>
    <property type="evidence" value="ECO:0007669"/>
    <property type="project" value="InterPro"/>
</dbReference>
<dbReference type="PATRIC" id="fig|632773.3.peg.457"/>